<feature type="transmembrane region" description="Helical" evidence="5">
    <location>
        <begin position="132"/>
        <end position="150"/>
    </location>
</feature>
<feature type="transmembrane region" description="Helical" evidence="5">
    <location>
        <begin position="20"/>
        <end position="40"/>
    </location>
</feature>
<dbReference type="EMBL" id="QGGQ01000001">
    <property type="protein sequence ID" value="PWK25712.1"/>
    <property type="molecule type" value="Genomic_DNA"/>
</dbReference>
<evidence type="ECO:0000313" key="10">
    <source>
        <dbReference type="Proteomes" id="UP000651837"/>
    </source>
</evidence>
<evidence type="ECO:0000259" key="6">
    <source>
        <dbReference type="PROSITE" id="PS50801"/>
    </source>
</evidence>
<evidence type="ECO:0000256" key="5">
    <source>
        <dbReference type="SAM" id="Phobius"/>
    </source>
</evidence>
<feature type="transmembrane region" description="Helical" evidence="5">
    <location>
        <begin position="162"/>
        <end position="184"/>
    </location>
</feature>
<comment type="caution">
    <text evidence="8">The sequence shown here is derived from an EMBL/GenBank/DDBJ whole genome shotgun (WGS) entry which is preliminary data.</text>
</comment>
<name>A0A316E850_9FLAO</name>
<dbReference type="PANTHER" id="PTHR43310:SF1">
    <property type="entry name" value="SULFATE TRANSPORTER YBAR-RELATED"/>
    <property type="match status" value="1"/>
</dbReference>
<dbReference type="CDD" id="cd07042">
    <property type="entry name" value="STAS_SulP_like_sulfate_transporter"/>
    <property type="match status" value="1"/>
</dbReference>
<evidence type="ECO:0000313" key="9">
    <source>
        <dbReference type="Proteomes" id="UP000245667"/>
    </source>
</evidence>
<accession>A0A316E850</accession>
<keyword evidence="3 5" id="KW-1133">Transmembrane helix</keyword>
<evidence type="ECO:0000256" key="1">
    <source>
        <dbReference type="ARBA" id="ARBA00004141"/>
    </source>
</evidence>
<reference evidence="7 10" key="2">
    <citation type="submission" date="2020-07" db="EMBL/GenBank/DDBJ databases">
        <title>The draft genome sequence of Maribacter polysiphoniae KCTC 22021.</title>
        <authorList>
            <person name="Mu L."/>
        </authorList>
    </citation>
    <scope>NUCLEOTIDE SEQUENCE [LARGE SCALE GENOMIC DNA]</scope>
    <source>
        <strain evidence="7 10">KCTC 22021</strain>
    </source>
</reference>
<dbReference type="GO" id="GO:0016020">
    <property type="term" value="C:membrane"/>
    <property type="evidence" value="ECO:0007669"/>
    <property type="project" value="UniProtKB-SubCell"/>
</dbReference>
<proteinExistence type="predicted"/>
<dbReference type="InterPro" id="IPR011547">
    <property type="entry name" value="SLC26A/SulP_dom"/>
</dbReference>
<feature type="transmembrane region" description="Helical" evidence="5">
    <location>
        <begin position="343"/>
        <end position="364"/>
    </location>
</feature>
<dbReference type="Proteomes" id="UP000651837">
    <property type="component" value="Unassembled WGS sequence"/>
</dbReference>
<dbReference type="InterPro" id="IPR036513">
    <property type="entry name" value="STAS_dom_sf"/>
</dbReference>
<gene>
    <name evidence="7" type="ORF">HZY62_06610</name>
    <name evidence="8" type="ORF">LX92_00455</name>
</gene>
<feature type="transmembrane region" description="Helical" evidence="5">
    <location>
        <begin position="46"/>
        <end position="62"/>
    </location>
</feature>
<dbReference type="OrthoDB" id="9771198at2"/>
<keyword evidence="2 5" id="KW-0812">Transmembrane</keyword>
<feature type="transmembrane region" description="Helical" evidence="5">
    <location>
        <begin position="99"/>
        <end position="120"/>
    </location>
</feature>
<feature type="transmembrane region" description="Helical" evidence="5">
    <location>
        <begin position="246"/>
        <end position="269"/>
    </location>
</feature>
<feature type="transmembrane region" description="Helical" evidence="5">
    <location>
        <begin position="316"/>
        <end position="336"/>
    </location>
</feature>
<dbReference type="RefSeq" id="WP_109648639.1">
    <property type="nucleotide sequence ID" value="NZ_CAJQNU010000016.1"/>
</dbReference>
<feature type="transmembrane region" description="Helical" evidence="5">
    <location>
        <begin position="376"/>
        <end position="409"/>
    </location>
</feature>
<feature type="transmembrane region" description="Helical" evidence="5">
    <location>
        <begin position="191"/>
        <end position="210"/>
    </location>
</feature>
<keyword evidence="10" id="KW-1185">Reference proteome</keyword>
<dbReference type="Proteomes" id="UP000245667">
    <property type="component" value="Unassembled WGS sequence"/>
</dbReference>
<comment type="subcellular location">
    <subcellularLocation>
        <location evidence="1">Membrane</location>
        <topology evidence="1">Multi-pass membrane protein</topology>
    </subcellularLocation>
</comment>
<dbReference type="Pfam" id="PF01740">
    <property type="entry name" value="STAS"/>
    <property type="match status" value="1"/>
</dbReference>
<evidence type="ECO:0000256" key="3">
    <source>
        <dbReference type="ARBA" id="ARBA00022989"/>
    </source>
</evidence>
<evidence type="ECO:0000313" key="7">
    <source>
        <dbReference type="EMBL" id="MBD1260250.1"/>
    </source>
</evidence>
<feature type="domain" description="STAS" evidence="6">
    <location>
        <begin position="416"/>
        <end position="490"/>
    </location>
</feature>
<dbReference type="SUPFAM" id="SSF52091">
    <property type="entry name" value="SpoIIaa-like"/>
    <property type="match status" value="1"/>
</dbReference>
<sequence length="525" mass="57010">MRKYLNIFDFKQKVDYKTEILSGLTVALALVPEAIAFALIPGFSPLTGLYAAFVLALVTSILGGRPGMISGATGAVAVIFIGLILELKNTFPGIEPETILHYVFATVIIAGVLQVIAGFLRLGKFIRLVPHPVMFGFVNGLAIIIFMAQFPNFYQKGTDELLTGASMYTMLGLTFLTMLIIWGVPKLTKAIPSSLLAIVVVSAIVIGFNVDTLTVADTMKEGQTIQGGFPPLSIPNIPFTLETLKIIFPFSLIVAVVGLTESLLTLNIIDEITETRGSGNKECVAQGTANILSGFLSGMGGCAMIGQSLINTSSGARARLSGITAAVMLLVFIMFGSSLIERLPMAALVGLMFMVAIGTFEWASFKTFRKMPNSDVIVMVLVTLITAVTHNLAVAVLFGVVISALAYSWENAKRIRARKYVDEQGIKHYEIYGPLFFASTTLFNEKFDVQNDPEEVIIDFRESRVVDMSGIEALNKLTERYAKAGKKIHLKHLSKDCILLLENANDIIDVNVLEDPTYKVAVDKV</sequence>
<dbReference type="PANTHER" id="PTHR43310">
    <property type="entry name" value="SULFATE TRANSPORTER YBAR-RELATED"/>
    <property type="match status" value="1"/>
</dbReference>
<dbReference type="Gene3D" id="3.30.750.24">
    <property type="entry name" value="STAS domain"/>
    <property type="match status" value="1"/>
</dbReference>
<keyword evidence="4 5" id="KW-0472">Membrane</keyword>
<dbReference type="AlphaFoldDB" id="A0A316E850"/>
<evidence type="ECO:0000256" key="2">
    <source>
        <dbReference type="ARBA" id="ARBA00022692"/>
    </source>
</evidence>
<evidence type="ECO:0000256" key="4">
    <source>
        <dbReference type="ARBA" id="ARBA00023136"/>
    </source>
</evidence>
<protein>
    <submittedName>
        <fullName evidence="7">SulP family inorganic anion transporter</fullName>
    </submittedName>
    <submittedName>
        <fullName evidence="8">SulP family sulfate permease</fullName>
    </submittedName>
</protein>
<dbReference type="InterPro" id="IPR002645">
    <property type="entry name" value="STAS_dom"/>
</dbReference>
<feature type="transmembrane region" description="Helical" evidence="5">
    <location>
        <begin position="69"/>
        <end position="87"/>
    </location>
</feature>
<organism evidence="8 9">
    <name type="scientific">Maribacter polysiphoniae</name>
    <dbReference type="NCBI Taxonomy" id="429344"/>
    <lineage>
        <taxon>Bacteria</taxon>
        <taxon>Pseudomonadati</taxon>
        <taxon>Bacteroidota</taxon>
        <taxon>Flavobacteriia</taxon>
        <taxon>Flavobacteriales</taxon>
        <taxon>Flavobacteriaceae</taxon>
        <taxon>Maribacter</taxon>
    </lineage>
</organism>
<evidence type="ECO:0000313" key="8">
    <source>
        <dbReference type="EMBL" id="PWK25712.1"/>
    </source>
</evidence>
<dbReference type="InterPro" id="IPR052706">
    <property type="entry name" value="Membrane-Transporter-like"/>
</dbReference>
<dbReference type="EMBL" id="JACWLN010000002">
    <property type="protein sequence ID" value="MBD1260250.1"/>
    <property type="molecule type" value="Genomic_DNA"/>
</dbReference>
<feature type="transmembrane region" description="Helical" evidence="5">
    <location>
        <begin position="289"/>
        <end position="310"/>
    </location>
</feature>
<dbReference type="Pfam" id="PF00916">
    <property type="entry name" value="Sulfate_transp"/>
    <property type="match status" value="1"/>
</dbReference>
<dbReference type="PROSITE" id="PS50801">
    <property type="entry name" value="STAS"/>
    <property type="match status" value="1"/>
</dbReference>
<reference evidence="8 9" key="1">
    <citation type="submission" date="2018-05" db="EMBL/GenBank/DDBJ databases">
        <title>Genomic Encyclopedia of Archaeal and Bacterial Type Strains, Phase II (KMG-II): from individual species to whole genera.</title>
        <authorList>
            <person name="Goeker M."/>
        </authorList>
    </citation>
    <scope>NUCLEOTIDE SEQUENCE [LARGE SCALE GENOMIC DNA]</scope>
    <source>
        <strain evidence="8 9">DSM 23514</strain>
    </source>
</reference>